<evidence type="ECO:0000256" key="5">
    <source>
        <dbReference type="SAM" id="Phobius"/>
    </source>
</evidence>
<proteinExistence type="predicted"/>
<dbReference type="RefSeq" id="WP_048630156.1">
    <property type="nucleotide sequence ID" value="NZ_CVQQ01000001.1"/>
</dbReference>
<feature type="transmembrane region" description="Helical" evidence="5">
    <location>
        <begin position="407"/>
        <end position="428"/>
    </location>
</feature>
<dbReference type="SUPFAM" id="SSF55874">
    <property type="entry name" value="ATPase domain of HSP90 chaperone/DNA topoisomerase II/histidine kinase"/>
    <property type="match status" value="1"/>
</dbReference>
<keyword evidence="5" id="KW-0472">Membrane</keyword>
<feature type="transmembrane region" description="Helical" evidence="5">
    <location>
        <begin position="381"/>
        <end position="401"/>
    </location>
</feature>
<feature type="compositionally biased region" description="Pro residues" evidence="4">
    <location>
        <begin position="358"/>
        <end position="368"/>
    </location>
</feature>
<keyword evidence="3" id="KW-0902">Two-component regulatory system</keyword>
<keyword evidence="1" id="KW-0808">Transferase</keyword>
<name>A0A3S4RYS1_MYCAU</name>
<keyword evidence="5" id="KW-1133">Transmembrane helix</keyword>
<feature type="transmembrane region" description="Helical" evidence="5">
    <location>
        <begin position="58"/>
        <end position="77"/>
    </location>
</feature>
<dbReference type="InterPro" id="IPR036890">
    <property type="entry name" value="HATPase_C_sf"/>
</dbReference>
<keyword evidence="5" id="KW-0812">Transmembrane</keyword>
<keyword evidence="2 6" id="KW-0418">Kinase</keyword>
<dbReference type="Proteomes" id="UP000279306">
    <property type="component" value="Chromosome"/>
</dbReference>
<feature type="region of interest" description="Disordered" evidence="4">
    <location>
        <begin position="336"/>
        <end position="369"/>
    </location>
</feature>
<evidence type="ECO:0000256" key="4">
    <source>
        <dbReference type="SAM" id="MobiDB-lite"/>
    </source>
</evidence>
<evidence type="ECO:0000256" key="1">
    <source>
        <dbReference type="ARBA" id="ARBA00022679"/>
    </source>
</evidence>
<organism evidence="6 7">
    <name type="scientific">Mycolicibacterium aurum</name>
    <name type="common">Mycobacterium aurum</name>
    <dbReference type="NCBI Taxonomy" id="1791"/>
    <lineage>
        <taxon>Bacteria</taxon>
        <taxon>Bacillati</taxon>
        <taxon>Actinomycetota</taxon>
        <taxon>Actinomycetes</taxon>
        <taxon>Mycobacteriales</taxon>
        <taxon>Mycobacteriaceae</taxon>
        <taxon>Mycolicibacterium</taxon>
    </lineage>
</organism>
<feature type="transmembrane region" description="Helical" evidence="5">
    <location>
        <begin position="435"/>
        <end position="453"/>
    </location>
</feature>
<dbReference type="PANTHER" id="PTHR24421:SF61">
    <property type="entry name" value="OXYGEN SENSOR HISTIDINE KINASE NREB"/>
    <property type="match status" value="1"/>
</dbReference>
<dbReference type="KEGG" id="mauu:NCTC10437_01231"/>
<dbReference type="CDD" id="cd16917">
    <property type="entry name" value="HATPase_UhpB-NarQ-NarX-like"/>
    <property type="match status" value="1"/>
</dbReference>
<evidence type="ECO:0000313" key="7">
    <source>
        <dbReference type="Proteomes" id="UP000279306"/>
    </source>
</evidence>
<dbReference type="STRING" id="1791.GCA_001049355_00185"/>
<sequence>MSRAGYVGLLMRNSINLGVASIALADPESPALSPGTWLLAILATWSLYRVLTRSGKAAWLAVDYLLVLAVCLAIPALVPDPDFYVSNTAPQAIAGTAVVSICVSVSAYASIPMTLGIAAAYAYGAAAVTGWENLSAVSALHYFVVQCATASVIRVMLIRVAGAIDQARHDREEAEVAEQVSDAVRDYEREQLALLHDTAASTLLMVGQGPSLPAARLAAQARRDLHLLNAGAWEAPPPRVELVAALRDCAAHLSTPVDFDGRERLWLSGEVAHPVIAAAREAMTNVDRHARASTLRVTVSDTSVRLADDGIGFDVDVPRRGHGIDDSIIGRMKRARGQARIASTPGGGTVTELSWSSSPPPPVSPPSVDPDRLVVRTQTRYGLALTVYALVNLAVTVPAAYPTGPFATIDVMLGIVAALSALAAVPGILWQHWTYAWGAALAMVAVAIAQPALLAEDQLLGYAHWAQGAIGWCVIPLMLALPTRAGVSILVGYWVINSAVIVIRDPSSEILVNIGLGSASILGVQLFALVFNGLMRDAATAVEAENEARQRLLTRDRISQALRTEYQRRYAAIVANVVPLLDALTRGQHVDSTMQMQARAECRRLRTLFDQASTFEHPLMQRMRPLIDRVETRHVDVVTDLTGALPHLDAEQITALVAPLADVLDHAATSARVVISGAGSDVEISVVVDTLSDIDSAPGGLGDAEIVMAGRELWCVIRTGKQSIGVGGAR</sequence>
<dbReference type="PANTHER" id="PTHR24421">
    <property type="entry name" value="NITRATE/NITRITE SENSOR PROTEIN NARX-RELATED"/>
    <property type="match status" value="1"/>
</dbReference>
<evidence type="ECO:0000256" key="3">
    <source>
        <dbReference type="ARBA" id="ARBA00023012"/>
    </source>
</evidence>
<dbReference type="EMBL" id="LR134356">
    <property type="protein sequence ID" value="VEG52115.1"/>
    <property type="molecule type" value="Genomic_DNA"/>
</dbReference>
<dbReference type="GO" id="GO:0016301">
    <property type="term" value="F:kinase activity"/>
    <property type="evidence" value="ECO:0007669"/>
    <property type="project" value="UniProtKB-KW"/>
</dbReference>
<evidence type="ECO:0000313" key="6">
    <source>
        <dbReference type="EMBL" id="VEG52115.1"/>
    </source>
</evidence>
<accession>A0A3S4RYS1</accession>
<feature type="transmembrane region" description="Helical" evidence="5">
    <location>
        <begin position="89"/>
        <end position="108"/>
    </location>
</feature>
<gene>
    <name evidence="6" type="ORF">NCTC10437_01231</name>
</gene>
<dbReference type="AlphaFoldDB" id="A0A3S4RYS1"/>
<keyword evidence="7" id="KW-1185">Reference proteome</keyword>
<dbReference type="GO" id="GO:0000160">
    <property type="term" value="P:phosphorelay signal transduction system"/>
    <property type="evidence" value="ECO:0007669"/>
    <property type="project" value="UniProtKB-KW"/>
</dbReference>
<protein>
    <submittedName>
        <fullName evidence="6">Signal transduction histidine kinase-like protein</fullName>
    </submittedName>
</protein>
<evidence type="ECO:0000256" key="2">
    <source>
        <dbReference type="ARBA" id="ARBA00022777"/>
    </source>
</evidence>
<dbReference type="OrthoDB" id="3534856at2"/>
<dbReference type="InterPro" id="IPR050482">
    <property type="entry name" value="Sensor_HK_TwoCompSys"/>
</dbReference>
<dbReference type="Gene3D" id="3.30.565.10">
    <property type="entry name" value="Histidine kinase-like ATPase, C-terminal domain"/>
    <property type="match status" value="1"/>
</dbReference>
<reference evidence="6 7" key="1">
    <citation type="submission" date="2018-12" db="EMBL/GenBank/DDBJ databases">
        <authorList>
            <consortium name="Pathogen Informatics"/>
        </authorList>
    </citation>
    <scope>NUCLEOTIDE SEQUENCE [LARGE SCALE GENOMIC DNA]</scope>
    <source>
        <strain evidence="6 7">NCTC10437</strain>
    </source>
</reference>
<feature type="transmembrane region" description="Helical" evidence="5">
    <location>
        <begin position="510"/>
        <end position="531"/>
    </location>
</feature>